<evidence type="ECO:0000313" key="2">
    <source>
        <dbReference type="EMBL" id="KAG2597947.1"/>
    </source>
</evidence>
<feature type="compositionally biased region" description="Pro residues" evidence="1">
    <location>
        <begin position="13"/>
        <end position="25"/>
    </location>
</feature>
<dbReference type="Proteomes" id="UP000823388">
    <property type="component" value="Chromosome 5K"/>
</dbReference>
<dbReference type="AlphaFoldDB" id="A0A8T0SI89"/>
<dbReference type="EMBL" id="CM029045">
    <property type="protein sequence ID" value="KAG2597947.1"/>
    <property type="molecule type" value="Genomic_DNA"/>
</dbReference>
<feature type="region of interest" description="Disordered" evidence="1">
    <location>
        <begin position="1"/>
        <end position="77"/>
    </location>
</feature>
<keyword evidence="3" id="KW-1185">Reference proteome</keyword>
<feature type="compositionally biased region" description="Low complexity" evidence="1">
    <location>
        <begin position="1"/>
        <end position="12"/>
    </location>
</feature>
<proteinExistence type="predicted"/>
<sequence>MSNPSSSSLHPPASSPHPTRAPPGQPRLAAPSPSLTGYTACPAPRRRRVNLSWRPRPPLPSTPPLGDSFRRHPRPFIPSAGTRAWRPSWSRRYLPLARVPRRGTAVALRQARGSASQERRFDGPSLLLHSSMAVMRPWLRVMLIIRPQYLGTAASPRARHQRCLTLFFLQGCLD</sequence>
<reference evidence="2 3" key="1">
    <citation type="submission" date="2020-05" db="EMBL/GenBank/DDBJ databases">
        <title>WGS assembly of Panicum virgatum.</title>
        <authorList>
            <person name="Lovell J.T."/>
            <person name="Jenkins J."/>
            <person name="Shu S."/>
            <person name="Juenger T.E."/>
            <person name="Schmutz J."/>
        </authorList>
    </citation>
    <scope>NUCLEOTIDE SEQUENCE [LARGE SCALE GENOMIC DNA]</scope>
    <source>
        <strain evidence="3">cv. AP13</strain>
    </source>
</reference>
<protein>
    <submittedName>
        <fullName evidence="2">Uncharacterized protein</fullName>
    </submittedName>
</protein>
<gene>
    <name evidence="2" type="ORF">PVAP13_5KG303707</name>
</gene>
<accession>A0A8T0SI89</accession>
<evidence type="ECO:0000256" key="1">
    <source>
        <dbReference type="SAM" id="MobiDB-lite"/>
    </source>
</evidence>
<name>A0A8T0SI89_PANVG</name>
<comment type="caution">
    <text evidence="2">The sequence shown here is derived from an EMBL/GenBank/DDBJ whole genome shotgun (WGS) entry which is preliminary data.</text>
</comment>
<organism evidence="2 3">
    <name type="scientific">Panicum virgatum</name>
    <name type="common">Blackwell switchgrass</name>
    <dbReference type="NCBI Taxonomy" id="38727"/>
    <lineage>
        <taxon>Eukaryota</taxon>
        <taxon>Viridiplantae</taxon>
        <taxon>Streptophyta</taxon>
        <taxon>Embryophyta</taxon>
        <taxon>Tracheophyta</taxon>
        <taxon>Spermatophyta</taxon>
        <taxon>Magnoliopsida</taxon>
        <taxon>Liliopsida</taxon>
        <taxon>Poales</taxon>
        <taxon>Poaceae</taxon>
        <taxon>PACMAD clade</taxon>
        <taxon>Panicoideae</taxon>
        <taxon>Panicodae</taxon>
        <taxon>Paniceae</taxon>
        <taxon>Panicinae</taxon>
        <taxon>Panicum</taxon>
        <taxon>Panicum sect. Hiantes</taxon>
    </lineage>
</organism>
<evidence type="ECO:0000313" key="3">
    <source>
        <dbReference type="Proteomes" id="UP000823388"/>
    </source>
</evidence>